<keyword evidence="1" id="KW-0812">Transmembrane</keyword>
<feature type="transmembrane region" description="Helical" evidence="1">
    <location>
        <begin position="154"/>
        <end position="173"/>
    </location>
</feature>
<dbReference type="RefSeq" id="WP_016875136.1">
    <property type="nucleotide sequence ID" value="NZ_AJLN01000105.1"/>
</dbReference>
<dbReference type="AlphaFoldDB" id="A0A3S1ADW5"/>
<feature type="transmembrane region" description="Helical" evidence="1">
    <location>
        <begin position="42"/>
        <end position="67"/>
    </location>
</feature>
<dbReference type="InterPro" id="IPR004676">
    <property type="entry name" value="Cd-R_transporter"/>
</dbReference>
<accession>A0A3S1ADW5</accession>
<keyword evidence="1" id="KW-1133">Transmembrane helix</keyword>
<evidence type="ECO:0000256" key="1">
    <source>
        <dbReference type="SAM" id="Phobius"/>
    </source>
</evidence>
<protein>
    <submittedName>
        <fullName evidence="2">Cadmium transporter</fullName>
    </submittedName>
</protein>
<organism evidence="2 3">
    <name type="scientific">Chlorogloeopsis fritschii PCC 6912</name>
    <dbReference type="NCBI Taxonomy" id="211165"/>
    <lineage>
        <taxon>Bacteria</taxon>
        <taxon>Bacillati</taxon>
        <taxon>Cyanobacteriota</taxon>
        <taxon>Cyanophyceae</taxon>
        <taxon>Nostocales</taxon>
        <taxon>Chlorogloeopsidaceae</taxon>
        <taxon>Chlorogloeopsis</taxon>
    </lineage>
</organism>
<dbReference type="Proteomes" id="UP000268857">
    <property type="component" value="Unassembled WGS sequence"/>
</dbReference>
<feature type="transmembrane region" description="Helical" evidence="1">
    <location>
        <begin position="185"/>
        <end position="205"/>
    </location>
</feature>
<reference evidence="2 3" key="1">
    <citation type="journal article" date="2019" name="Genome Biol. Evol.">
        <title>Day and night: Metabolic profiles and evolutionary relationships of six axenic non-marine cyanobacteria.</title>
        <authorList>
            <person name="Will S.E."/>
            <person name="Henke P."/>
            <person name="Boedeker C."/>
            <person name="Huang S."/>
            <person name="Brinkmann H."/>
            <person name="Rohde M."/>
            <person name="Jarek M."/>
            <person name="Friedl T."/>
            <person name="Seufert S."/>
            <person name="Schumacher M."/>
            <person name="Overmann J."/>
            <person name="Neumann-Schaal M."/>
            <person name="Petersen J."/>
        </authorList>
    </citation>
    <scope>NUCLEOTIDE SEQUENCE [LARGE SCALE GENOMIC DNA]</scope>
    <source>
        <strain evidence="2 3">PCC 6912</strain>
    </source>
</reference>
<name>A0A3S1ADW5_CHLFR</name>
<dbReference type="STRING" id="211165.GCA_000317285_04306"/>
<evidence type="ECO:0000313" key="3">
    <source>
        <dbReference type="Proteomes" id="UP000268857"/>
    </source>
</evidence>
<sequence length="230" mass="24954">MSELFTTLLVGISAFIATNIDDIVILLLLFSQLNSNFRCRHIVAGQYLGFTVLIIASLTGLFGGLVIPSNWMGLLGLIPMTMGISSLINRKEDETQEAARCGEVVVPTAEYQDANTTSFFNAQTYSVAAITIANGSDNISVYVPLFASGDLSNFMIIVGVFLILIAVWCYLAYKFTSQAKIADILSRYSSYILPFVLIMLGVIIILKTESLSLIKLAASSVCLAILVKNN</sequence>
<proteinExistence type="predicted"/>
<keyword evidence="3" id="KW-1185">Reference proteome</keyword>
<gene>
    <name evidence="2" type="ORF">PCC6912_42180</name>
</gene>
<evidence type="ECO:0000313" key="2">
    <source>
        <dbReference type="EMBL" id="RUR76814.1"/>
    </source>
</evidence>
<keyword evidence="1" id="KW-0472">Membrane</keyword>
<feature type="transmembrane region" description="Helical" evidence="1">
    <location>
        <begin position="6"/>
        <end position="30"/>
    </location>
</feature>
<dbReference type="Pfam" id="PF03596">
    <property type="entry name" value="Cad"/>
    <property type="match status" value="1"/>
</dbReference>
<dbReference type="OrthoDB" id="512191at2"/>
<dbReference type="EMBL" id="RSCJ01000019">
    <property type="protein sequence ID" value="RUR76814.1"/>
    <property type="molecule type" value="Genomic_DNA"/>
</dbReference>
<comment type="caution">
    <text evidence="2">The sequence shown here is derived from an EMBL/GenBank/DDBJ whole genome shotgun (WGS) entry which is preliminary data.</text>
</comment>